<evidence type="ECO:0000256" key="8">
    <source>
        <dbReference type="ARBA" id="ARBA00023235"/>
    </source>
</evidence>
<feature type="site" description="Could be important to modulate the pK values of the two catalytic cysteine residues" evidence="11">
    <location>
        <position position="160"/>
    </location>
</feature>
<evidence type="ECO:0000256" key="4">
    <source>
        <dbReference type="ARBA" id="ARBA00013080"/>
    </source>
</evidence>
<sequence length="275" mass="30694">MKFSKMHGLGNDFMIVNSINQNIIFSTTLIAQLANRHTGIGFDQLLIIEQTLNPNIDFQYRIFNADGSEALQCGNGIRCFTRFVYLNKLTDKQQIKASTRYGYTIISNINKNNDICVNMGEPNFEPKMIPFLAVKKKKKYLIQLKKQTITCGVVSIGNPHCIIQVKNISTTEIKILGKELEKHKCFPEYTNIGFMEIINIHHIRLRVYERGVGETQACGTGACAAVAVGITQGLLNNIIRVDLPGGTLEIKWNGVGTPLYMIGPATHVYDGIVNI</sequence>
<keyword evidence="7 11" id="KW-0457">Lysine biosynthesis</keyword>
<comment type="catalytic activity">
    <reaction evidence="9 11">
        <text>(2S,6S)-2,6-diaminopimelate = meso-2,6-diaminopimelate</text>
        <dbReference type="Rhea" id="RHEA:15393"/>
        <dbReference type="ChEBI" id="CHEBI:57609"/>
        <dbReference type="ChEBI" id="CHEBI:57791"/>
        <dbReference type="EC" id="5.1.1.7"/>
    </reaction>
</comment>
<dbReference type="NCBIfam" id="TIGR00652">
    <property type="entry name" value="DapF"/>
    <property type="match status" value="1"/>
</dbReference>
<proteinExistence type="inferred from homology"/>
<dbReference type="Gene3D" id="3.10.310.10">
    <property type="entry name" value="Diaminopimelate Epimerase, Chain A, domain 1"/>
    <property type="match status" value="2"/>
</dbReference>
<feature type="active site" description="Proton donor" evidence="11">
    <location>
        <position position="73"/>
    </location>
</feature>
<comment type="pathway">
    <text evidence="2 11">Amino-acid biosynthesis; L-lysine biosynthesis via DAP pathway; DL-2,6-diaminopimelate from LL-2,6-diaminopimelate: step 1/1.</text>
</comment>
<accession>A0A0M6W7V0</accession>
<comment type="similarity">
    <text evidence="3 11">Belongs to the diaminopimelate epimerase family.</text>
</comment>
<dbReference type="FunFam" id="3.10.310.10:FF:000002">
    <property type="entry name" value="Diaminopimelate epimerase"/>
    <property type="match status" value="1"/>
</dbReference>
<dbReference type="GO" id="GO:0008837">
    <property type="term" value="F:diaminopimelate epimerase activity"/>
    <property type="evidence" value="ECO:0007669"/>
    <property type="project" value="UniProtKB-UniRule"/>
</dbReference>
<feature type="binding site" evidence="11">
    <location>
        <position position="158"/>
    </location>
    <ligand>
        <name>substrate</name>
    </ligand>
</feature>
<feature type="active site" description="Proton acceptor" evidence="11">
    <location>
        <position position="218"/>
    </location>
</feature>
<evidence type="ECO:0000256" key="12">
    <source>
        <dbReference type="PROSITE-ProRule" id="PRU10125"/>
    </source>
</evidence>
<dbReference type="Pfam" id="PF01678">
    <property type="entry name" value="DAP_epimerase"/>
    <property type="match status" value="2"/>
</dbReference>
<dbReference type="GO" id="GO:0005829">
    <property type="term" value="C:cytosol"/>
    <property type="evidence" value="ECO:0007669"/>
    <property type="project" value="TreeGrafter"/>
</dbReference>
<dbReference type="InterPro" id="IPR001653">
    <property type="entry name" value="DAP_epimerase_DapF"/>
</dbReference>
<evidence type="ECO:0000256" key="3">
    <source>
        <dbReference type="ARBA" id="ARBA00010219"/>
    </source>
</evidence>
<comment type="subunit">
    <text evidence="11">Homodimer.</text>
</comment>
<keyword evidence="6 11" id="KW-0028">Amino-acid biosynthesis</keyword>
<feature type="active site" evidence="12">
    <location>
        <position position="73"/>
    </location>
</feature>
<organism evidence="13 14">
    <name type="scientific">Candidatus Providencia siddallii</name>
    <dbReference type="NCBI Taxonomy" id="1715285"/>
    <lineage>
        <taxon>Bacteria</taxon>
        <taxon>Pseudomonadati</taxon>
        <taxon>Pseudomonadota</taxon>
        <taxon>Gammaproteobacteria</taxon>
        <taxon>Enterobacterales</taxon>
        <taxon>Morganellaceae</taxon>
        <taxon>Providencia</taxon>
    </lineage>
</organism>
<evidence type="ECO:0000256" key="1">
    <source>
        <dbReference type="ARBA" id="ARBA00004496"/>
    </source>
</evidence>
<gene>
    <name evidence="11 13" type="primary">dapF</name>
    <name evidence="13" type="ORF">SOFFGTOCOR_0543</name>
</gene>
<dbReference type="PANTHER" id="PTHR31689">
    <property type="entry name" value="DIAMINOPIMELATE EPIMERASE, CHLOROPLASTIC"/>
    <property type="match status" value="1"/>
</dbReference>
<feature type="binding site" evidence="11">
    <location>
        <begin position="219"/>
        <end position="220"/>
    </location>
    <ligand>
        <name>substrate</name>
    </ligand>
</feature>
<feature type="binding site" evidence="11">
    <location>
        <position position="191"/>
    </location>
    <ligand>
        <name>substrate</name>
    </ligand>
</feature>
<evidence type="ECO:0000256" key="7">
    <source>
        <dbReference type="ARBA" id="ARBA00023154"/>
    </source>
</evidence>
<evidence type="ECO:0000256" key="6">
    <source>
        <dbReference type="ARBA" id="ARBA00022605"/>
    </source>
</evidence>
<evidence type="ECO:0000256" key="2">
    <source>
        <dbReference type="ARBA" id="ARBA00005196"/>
    </source>
</evidence>
<comment type="function">
    <text evidence="11">Catalyzes the stereoinversion of LL-2,6-diaminopimelate (L,L-DAP) to meso-diaminopimelate (meso-DAP), a precursor of L-lysine and an essential component of the bacterial peptidoglycan.</text>
</comment>
<name>A0A0M6W7V0_9GAMM</name>
<protein>
    <recommendedName>
        <fullName evidence="10 11">Diaminopimelate epimerase</fullName>
        <shortName evidence="11">DAP epimerase</shortName>
        <ecNumber evidence="4 11">5.1.1.7</ecNumber>
    </recommendedName>
    <alternativeName>
        <fullName evidence="11">PLP-independent amino acid racemase</fullName>
    </alternativeName>
</protein>
<dbReference type="UniPathway" id="UPA00034">
    <property type="reaction ID" value="UER00025"/>
</dbReference>
<keyword evidence="8 11" id="KW-0413">Isomerase</keyword>
<dbReference type="SUPFAM" id="SSF54506">
    <property type="entry name" value="Diaminopimelate epimerase-like"/>
    <property type="match status" value="2"/>
</dbReference>
<feature type="binding site" evidence="11">
    <location>
        <position position="11"/>
    </location>
    <ligand>
        <name>substrate</name>
    </ligand>
</feature>
<dbReference type="Proteomes" id="UP000242301">
    <property type="component" value="Unassembled WGS sequence"/>
</dbReference>
<evidence type="ECO:0000256" key="11">
    <source>
        <dbReference type="HAMAP-Rule" id="MF_00197"/>
    </source>
</evidence>
<feature type="binding site" evidence="11">
    <location>
        <position position="64"/>
    </location>
    <ligand>
        <name>substrate</name>
    </ligand>
</feature>
<feature type="binding site" evidence="11">
    <location>
        <begin position="209"/>
        <end position="210"/>
    </location>
    <ligand>
        <name>substrate</name>
    </ligand>
</feature>
<dbReference type="InterPro" id="IPR018510">
    <property type="entry name" value="DAP_epimerase_AS"/>
</dbReference>
<dbReference type="EMBL" id="CVRF01000003">
    <property type="protein sequence ID" value="CRK85949.1"/>
    <property type="molecule type" value="Genomic_DNA"/>
</dbReference>
<dbReference type="GO" id="GO:0009089">
    <property type="term" value="P:lysine biosynthetic process via diaminopimelate"/>
    <property type="evidence" value="ECO:0007669"/>
    <property type="project" value="UniProtKB-UniRule"/>
</dbReference>
<feature type="site" description="Could be important to modulate the pK values of the two catalytic cysteine residues" evidence="11">
    <location>
        <position position="209"/>
    </location>
</feature>
<feature type="binding site" evidence="11">
    <location>
        <begin position="74"/>
        <end position="75"/>
    </location>
    <ligand>
        <name>substrate</name>
    </ligand>
</feature>
<evidence type="ECO:0000256" key="5">
    <source>
        <dbReference type="ARBA" id="ARBA00022490"/>
    </source>
</evidence>
<keyword evidence="14" id="KW-1185">Reference proteome</keyword>
<feature type="binding site" evidence="11">
    <location>
        <position position="44"/>
    </location>
    <ligand>
        <name>substrate</name>
    </ligand>
</feature>
<dbReference type="STRING" id="1715285.SOFFGTOCOR_0543"/>
<evidence type="ECO:0000313" key="13">
    <source>
        <dbReference type="EMBL" id="CRK85949.1"/>
    </source>
</evidence>
<dbReference type="AlphaFoldDB" id="A0A0M6W7V0"/>
<keyword evidence="5 11" id="KW-0963">Cytoplasm</keyword>
<evidence type="ECO:0000256" key="10">
    <source>
        <dbReference type="ARBA" id="ARBA00074775"/>
    </source>
</evidence>
<evidence type="ECO:0000313" key="14">
    <source>
        <dbReference type="Proteomes" id="UP000242301"/>
    </source>
</evidence>
<comment type="subcellular location">
    <subcellularLocation>
        <location evidence="1 11">Cytoplasm</location>
    </subcellularLocation>
</comment>
<dbReference type="EC" id="5.1.1.7" evidence="4 11"/>
<dbReference type="PROSITE" id="PS01326">
    <property type="entry name" value="DAP_EPIMERASE"/>
    <property type="match status" value="1"/>
</dbReference>
<dbReference type="HAMAP" id="MF_00197">
    <property type="entry name" value="DAP_epimerase"/>
    <property type="match status" value="1"/>
</dbReference>
<dbReference type="FunFam" id="3.10.310.10:FF:000001">
    <property type="entry name" value="Diaminopimelate epimerase"/>
    <property type="match status" value="1"/>
</dbReference>
<reference evidence="14" key="1">
    <citation type="submission" date="2015-05" db="EMBL/GenBank/DDBJ databases">
        <authorList>
            <person name="Manzano-Marin A."/>
        </authorList>
    </citation>
    <scope>NUCLEOTIDE SEQUENCE [LARGE SCALE GENOMIC DNA]</scope>
    <source>
        <strain evidence="14">officinalis</strain>
    </source>
</reference>
<feature type="site" description="Important for dimerization" evidence="11">
    <location>
        <position position="269"/>
    </location>
</feature>
<dbReference type="PANTHER" id="PTHR31689:SF0">
    <property type="entry name" value="DIAMINOPIMELATE EPIMERASE"/>
    <property type="match status" value="1"/>
</dbReference>
<evidence type="ECO:0000256" key="9">
    <source>
        <dbReference type="ARBA" id="ARBA00051712"/>
    </source>
</evidence>